<keyword evidence="2" id="KW-1185">Reference proteome</keyword>
<proteinExistence type="predicted"/>
<gene>
    <name evidence="1" type="ORF">OG835_10970</name>
</gene>
<name>A0ACD4ZG93_9ACTN</name>
<protein>
    <submittedName>
        <fullName evidence="1">Metallophosphoesterase family protein</fullName>
    </submittedName>
</protein>
<sequence length="525" mass="56751">METPRVGIPDHLASRMTMPEQHAYLREKIGRRGLLRAGTLAAGTVAGAGLLGSSSATAGATTATAPAFLPSSAAVRVDGSLVAPFGRHLAFGADPKTMMSVSWQVPFAVKNPYVRVGLKPWDLSRRIKAEVRSLHTPSLSAKLPAVDQYYLHVSLERLRPGTTYHYGVGHDGFDPADARNLGTVGTFRTAPARAESFVFTAFGDQGVSYDALANDQVILGQNPVFHLHAGDICYADSSGQGLPADTYDARVWDQFLAQTESVASRVPWMVTTGNHDMEAWYSPDGYGGQNARWSLPGGGLDPVKSPGVYSFTYGNVGVVALDANDVSHEIRANTGYTDGAQTRWLDRRLGELRAHKDIDFIVVFFHHCAFSTTNAHASDGGVRDAWVPLFDKHRVDLVVNGHNHVYERTDALRAGGVTRRVPVGESVSSVRDGIVYVTAGGAGKALYDFPVPDSYEGHVAEVESVPSYHWEQGGAKATETVEWSRVRYTGFSFLAVEVTTGHRPALKVSALAESGERVDHFTITR</sequence>
<organism evidence="1 2">
    <name type="scientific">Streptomyces scopuliridis</name>
    <dbReference type="NCBI Taxonomy" id="452529"/>
    <lineage>
        <taxon>Bacteria</taxon>
        <taxon>Bacillati</taxon>
        <taxon>Actinomycetota</taxon>
        <taxon>Actinomycetes</taxon>
        <taxon>Kitasatosporales</taxon>
        <taxon>Streptomycetaceae</taxon>
        <taxon>Streptomyces</taxon>
    </lineage>
</organism>
<dbReference type="EMBL" id="CP109109">
    <property type="protein sequence ID" value="WSB97479.1"/>
    <property type="molecule type" value="Genomic_DNA"/>
</dbReference>
<evidence type="ECO:0000313" key="1">
    <source>
        <dbReference type="EMBL" id="WSB97479.1"/>
    </source>
</evidence>
<dbReference type="Proteomes" id="UP001348369">
    <property type="component" value="Chromosome"/>
</dbReference>
<evidence type="ECO:0000313" key="2">
    <source>
        <dbReference type="Proteomes" id="UP001348369"/>
    </source>
</evidence>
<accession>A0ACD4ZG93</accession>
<reference evidence="1" key="1">
    <citation type="submission" date="2022-10" db="EMBL/GenBank/DDBJ databases">
        <title>The complete genomes of actinobacterial strains from the NBC collection.</title>
        <authorList>
            <person name="Joergensen T.S."/>
            <person name="Alvarez Arevalo M."/>
            <person name="Sterndorff E.B."/>
            <person name="Faurdal D."/>
            <person name="Vuksanovic O."/>
            <person name="Mourched A.-S."/>
            <person name="Charusanti P."/>
            <person name="Shaw S."/>
            <person name="Blin K."/>
            <person name="Weber T."/>
        </authorList>
    </citation>
    <scope>NUCLEOTIDE SEQUENCE</scope>
    <source>
        <strain evidence="1">NBC 01771</strain>
    </source>
</reference>